<comment type="caution">
    <text evidence="1">The sequence shown here is derived from an EMBL/GenBank/DDBJ whole genome shotgun (WGS) entry which is preliminary data.</text>
</comment>
<accession>A0A4C1VS28</accession>
<dbReference type="Proteomes" id="UP000299102">
    <property type="component" value="Unassembled WGS sequence"/>
</dbReference>
<evidence type="ECO:0000313" key="1">
    <source>
        <dbReference type="EMBL" id="GBP40999.1"/>
    </source>
</evidence>
<protein>
    <submittedName>
        <fullName evidence="1">Uncharacterized protein</fullName>
    </submittedName>
</protein>
<sequence>MGIRILPTSEMIDPVFILSGPRHVLRQRGELKARAPRSDVEVAGWLTALHTTESDVMLSKNLHSWSADVVGVNNPHEPLTCDGVRPKTPVGIATGAVAYIGGVEGFAIDRRSRYNPSERRPALFTIEDNGSVSEPRSKFRVQTEPITRSLTHLPRIQPLQGEIRIDGKIDSEVESGIGLFGSESRLRMGLNWIN</sequence>
<keyword evidence="2" id="KW-1185">Reference proteome</keyword>
<evidence type="ECO:0000313" key="2">
    <source>
        <dbReference type="Proteomes" id="UP000299102"/>
    </source>
</evidence>
<dbReference type="EMBL" id="BGZK01000391">
    <property type="protein sequence ID" value="GBP40999.1"/>
    <property type="molecule type" value="Genomic_DNA"/>
</dbReference>
<dbReference type="AlphaFoldDB" id="A0A4C1VS28"/>
<organism evidence="1 2">
    <name type="scientific">Eumeta variegata</name>
    <name type="common">Bagworm moth</name>
    <name type="synonym">Eumeta japonica</name>
    <dbReference type="NCBI Taxonomy" id="151549"/>
    <lineage>
        <taxon>Eukaryota</taxon>
        <taxon>Metazoa</taxon>
        <taxon>Ecdysozoa</taxon>
        <taxon>Arthropoda</taxon>
        <taxon>Hexapoda</taxon>
        <taxon>Insecta</taxon>
        <taxon>Pterygota</taxon>
        <taxon>Neoptera</taxon>
        <taxon>Endopterygota</taxon>
        <taxon>Lepidoptera</taxon>
        <taxon>Glossata</taxon>
        <taxon>Ditrysia</taxon>
        <taxon>Tineoidea</taxon>
        <taxon>Psychidae</taxon>
        <taxon>Oiketicinae</taxon>
        <taxon>Eumeta</taxon>
    </lineage>
</organism>
<name>A0A4C1VS28_EUMVA</name>
<proteinExistence type="predicted"/>
<reference evidence="1 2" key="1">
    <citation type="journal article" date="2019" name="Commun. Biol.">
        <title>The bagworm genome reveals a unique fibroin gene that provides high tensile strength.</title>
        <authorList>
            <person name="Kono N."/>
            <person name="Nakamura H."/>
            <person name="Ohtoshi R."/>
            <person name="Tomita M."/>
            <person name="Numata K."/>
            <person name="Arakawa K."/>
        </authorList>
    </citation>
    <scope>NUCLEOTIDE SEQUENCE [LARGE SCALE GENOMIC DNA]</scope>
</reference>
<gene>
    <name evidence="1" type="ORF">EVAR_82959_1</name>
</gene>